<dbReference type="Proteomes" id="UP000242869">
    <property type="component" value="Unassembled WGS sequence"/>
</dbReference>
<name>A0A1I4WI47_9NEIS</name>
<dbReference type="NCBIfam" id="TIGR03167">
    <property type="entry name" value="tRNA_sel_U_synt"/>
    <property type="match status" value="1"/>
</dbReference>
<dbReference type="AlphaFoldDB" id="A0A1I4WI47"/>
<dbReference type="Gene3D" id="3.40.250.10">
    <property type="entry name" value="Rhodanese-like domain"/>
    <property type="match status" value="1"/>
</dbReference>
<sequence length="354" mass="39356">MKNQLASLAEIGRFDCIIDVRTPLEFAEDHIPGAINAPVLSNEERVLVGTMYKQVSPFEATKFGAALVAKNIAHHLQTTFADKPINWKPLIYCWRGGKRSGSMTAWFNLIGWKARQLEGGYKAYRHHVLEQLEKLPGRFDYRVLAGLTGSGKTRLLRALADCKAQVLDLEGIARHRGSLLGALPGETQPSQKSFDSHLVLALAQLDPARPVFVEAESKKIGLVQLPTAMMQALSSADCVRVEASLDDRVDFLCEDYAALFSEPEHFKNLLARLTELHGRQTVAHWHGLIDAGSKTELFRELIEQHYDPAYQRSSHGLYPKLPQALPFAFRPNAGDLAAEAKRLLALLAQQNSRS</sequence>
<dbReference type="InterPro" id="IPR058840">
    <property type="entry name" value="AAA_SelU"/>
</dbReference>
<evidence type="ECO:0000256" key="1">
    <source>
        <dbReference type="ARBA" id="ARBA00023266"/>
    </source>
</evidence>
<organism evidence="3 4">
    <name type="scientific">Formivibrio citricus</name>
    <dbReference type="NCBI Taxonomy" id="83765"/>
    <lineage>
        <taxon>Bacteria</taxon>
        <taxon>Pseudomonadati</taxon>
        <taxon>Pseudomonadota</taxon>
        <taxon>Betaproteobacteria</taxon>
        <taxon>Neisseriales</taxon>
        <taxon>Chitinibacteraceae</taxon>
        <taxon>Formivibrio</taxon>
    </lineage>
</organism>
<dbReference type="PANTHER" id="PTHR30401">
    <property type="entry name" value="TRNA 2-SELENOURIDINE SYNTHASE"/>
    <property type="match status" value="1"/>
</dbReference>
<dbReference type="GO" id="GO:0043828">
    <property type="term" value="F:tRNA 2-selenouridine synthase activity"/>
    <property type="evidence" value="ECO:0007669"/>
    <property type="project" value="InterPro"/>
</dbReference>
<feature type="domain" description="Rhodanese" evidence="2">
    <location>
        <begin position="17"/>
        <end position="133"/>
    </location>
</feature>
<dbReference type="InterPro" id="IPR036873">
    <property type="entry name" value="Rhodanese-like_dom_sf"/>
</dbReference>
<evidence type="ECO:0000313" key="3">
    <source>
        <dbReference type="EMBL" id="SFN13097.1"/>
    </source>
</evidence>
<dbReference type="InterPro" id="IPR017582">
    <property type="entry name" value="SelU"/>
</dbReference>
<proteinExistence type="predicted"/>
<dbReference type="PROSITE" id="PS50206">
    <property type="entry name" value="RHODANESE_3"/>
    <property type="match status" value="1"/>
</dbReference>
<dbReference type="OrthoDB" id="9808735at2"/>
<reference evidence="4" key="1">
    <citation type="submission" date="2016-10" db="EMBL/GenBank/DDBJ databases">
        <authorList>
            <person name="Varghese N."/>
            <person name="Submissions S."/>
        </authorList>
    </citation>
    <scope>NUCLEOTIDE SEQUENCE [LARGE SCALE GENOMIC DNA]</scope>
    <source>
        <strain evidence="4">DSM 6150</strain>
    </source>
</reference>
<dbReference type="SMART" id="SM00450">
    <property type="entry name" value="RHOD"/>
    <property type="match status" value="1"/>
</dbReference>
<dbReference type="GO" id="GO:0002098">
    <property type="term" value="P:tRNA wobble uridine modification"/>
    <property type="evidence" value="ECO:0007669"/>
    <property type="project" value="InterPro"/>
</dbReference>
<dbReference type="NCBIfam" id="NF008750">
    <property type="entry name" value="PRK11784.1-2"/>
    <property type="match status" value="1"/>
</dbReference>
<dbReference type="PANTHER" id="PTHR30401:SF0">
    <property type="entry name" value="TRNA 2-SELENOURIDINE SYNTHASE"/>
    <property type="match status" value="1"/>
</dbReference>
<dbReference type="EMBL" id="FOVE01000003">
    <property type="protein sequence ID" value="SFN13097.1"/>
    <property type="molecule type" value="Genomic_DNA"/>
</dbReference>
<dbReference type="SUPFAM" id="SSF52821">
    <property type="entry name" value="Rhodanese/Cell cycle control phosphatase"/>
    <property type="match status" value="1"/>
</dbReference>
<accession>A0A1I4WI47</accession>
<keyword evidence="4" id="KW-1185">Reference proteome</keyword>
<protein>
    <submittedName>
        <fullName evidence="3">tRNA 2-selenouridine synthase</fullName>
    </submittedName>
</protein>
<dbReference type="InterPro" id="IPR001763">
    <property type="entry name" value="Rhodanese-like_dom"/>
</dbReference>
<keyword evidence="1" id="KW-0711">Selenium</keyword>
<dbReference type="Pfam" id="PF00581">
    <property type="entry name" value="Rhodanese"/>
    <property type="match status" value="1"/>
</dbReference>
<dbReference type="STRING" id="83765.SAMN05660284_00617"/>
<dbReference type="NCBIfam" id="NF008752">
    <property type="entry name" value="PRK11784.1-4"/>
    <property type="match status" value="1"/>
</dbReference>
<evidence type="ECO:0000259" key="2">
    <source>
        <dbReference type="PROSITE" id="PS50206"/>
    </source>
</evidence>
<gene>
    <name evidence="3" type="ORF">SAMN05660284_00617</name>
</gene>
<dbReference type="Pfam" id="PF26341">
    <property type="entry name" value="AAA_SelU"/>
    <property type="match status" value="1"/>
</dbReference>
<evidence type="ECO:0000313" key="4">
    <source>
        <dbReference type="Proteomes" id="UP000242869"/>
    </source>
</evidence>
<dbReference type="RefSeq" id="WP_091191233.1">
    <property type="nucleotide sequence ID" value="NZ_FOVE01000003.1"/>
</dbReference>